<dbReference type="PATRIC" id="fig|1393735.3.peg.4329"/>
<dbReference type="Proteomes" id="UP000028002">
    <property type="component" value="Unassembled WGS sequence"/>
</dbReference>
<sequence>MIILNKLTDKNGYEYVNVPAEPHQLISMGFSVQEAQVLYQQAIVEQKNKESHSQRYYLLEQAAIKMAPLQDAIDLDIATDNEITTLKEWKKYRVALNRIDIIPPNIEWPEQPE</sequence>
<comment type="caution">
    <text evidence="1">The sequence shown here is derived from an EMBL/GenBank/DDBJ whole genome shotgun (WGS) entry which is preliminary data.</text>
</comment>
<dbReference type="PANTHER" id="PTHR34413:SF2">
    <property type="entry name" value="PROPHAGE TAIL FIBER ASSEMBLY PROTEIN HOMOLOG TFAE-RELATED"/>
    <property type="match status" value="1"/>
</dbReference>
<dbReference type="RefSeq" id="WP_051769789.1">
    <property type="nucleotide sequence ID" value="NZ_CAWLUD010000100.1"/>
</dbReference>
<proteinExistence type="predicted"/>
<dbReference type="AlphaFoldDB" id="A0A081RR89"/>
<reference evidence="1 2" key="1">
    <citation type="submission" date="2014-03" db="EMBL/GenBank/DDBJ databases">
        <title>Draft Genome of Photorhabdus temperata Meg1.</title>
        <authorList>
            <person name="Hurst S.G.IV."/>
            <person name="Morris K."/>
            <person name="Thomas K."/>
            <person name="Tisa L.S."/>
        </authorList>
    </citation>
    <scope>NUCLEOTIDE SEQUENCE [LARGE SCALE GENOMIC DNA]</scope>
    <source>
        <strain evidence="1 2">Meg1</strain>
    </source>
</reference>
<gene>
    <name evidence="1" type="ORF">MEG1DRAFT_04224</name>
</gene>
<organism evidence="1 2">
    <name type="scientific">Photorhabdus temperata subsp. temperata Meg1</name>
    <dbReference type="NCBI Taxonomy" id="1393735"/>
    <lineage>
        <taxon>Bacteria</taxon>
        <taxon>Pseudomonadati</taxon>
        <taxon>Pseudomonadota</taxon>
        <taxon>Gammaproteobacteria</taxon>
        <taxon>Enterobacterales</taxon>
        <taxon>Morganellaceae</taxon>
        <taxon>Photorhabdus</taxon>
    </lineage>
</organism>
<name>A0A081RR89_PHOTE</name>
<dbReference type="PANTHER" id="PTHR34413">
    <property type="entry name" value="PROPHAGE TAIL FIBER ASSEMBLY PROTEIN HOMOLOG TFAE-RELATED-RELATED"/>
    <property type="match status" value="1"/>
</dbReference>
<accession>A0A081RR89</accession>
<dbReference type="InterPro" id="IPR051220">
    <property type="entry name" value="TFA_Chaperone"/>
</dbReference>
<dbReference type="Pfam" id="PF02413">
    <property type="entry name" value="Caudo_TAP"/>
    <property type="match status" value="1"/>
</dbReference>
<evidence type="ECO:0000313" key="2">
    <source>
        <dbReference type="Proteomes" id="UP000028002"/>
    </source>
</evidence>
<evidence type="ECO:0000313" key="1">
    <source>
        <dbReference type="EMBL" id="KER01192.1"/>
    </source>
</evidence>
<dbReference type="EMBL" id="JGVH01000100">
    <property type="protein sequence ID" value="KER01192.1"/>
    <property type="molecule type" value="Genomic_DNA"/>
</dbReference>
<protein>
    <submittedName>
        <fullName evidence="1">Caudovirales tail fiber assembly protein</fullName>
    </submittedName>
</protein>
<dbReference type="InterPro" id="IPR003458">
    <property type="entry name" value="Phage_T4_Gp38_tail_assem"/>
</dbReference>